<dbReference type="EMBL" id="JADBEF010000001">
    <property type="protein sequence ID" value="MBE1560605.1"/>
    <property type="molecule type" value="Genomic_DNA"/>
</dbReference>
<accession>A0ABR9KF44</accession>
<dbReference type="Proteomes" id="UP000661607">
    <property type="component" value="Unassembled WGS sequence"/>
</dbReference>
<name>A0ABR9KF44_9ACTN</name>
<keyword evidence="2" id="KW-1185">Reference proteome</keyword>
<evidence type="ECO:0000313" key="1">
    <source>
        <dbReference type="EMBL" id="MBE1560605.1"/>
    </source>
</evidence>
<organism evidence="1 2">
    <name type="scientific">Nonomuraea africana</name>
    <dbReference type="NCBI Taxonomy" id="46171"/>
    <lineage>
        <taxon>Bacteria</taxon>
        <taxon>Bacillati</taxon>
        <taxon>Actinomycetota</taxon>
        <taxon>Actinomycetes</taxon>
        <taxon>Streptosporangiales</taxon>
        <taxon>Streptosporangiaceae</taxon>
        <taxon>Nonomuraea</taxon>
    </lineage>
</organism>
<sequence>MNPWQEVVERIEAGENNDLVGAQCVTRRQAVQGGGGTGQRTGRHRRHL</sequence>
<protein>
    <submittedName>
        <fullName evidence="1">Uncharacterized protein</fullName>
    </submittedName>
</protein>
<proteinExistence type="predicted"/>
<evidence type="ECO:0000313" key="2">
    <source>
        <dbReference type="Proteomes" id="UP000661607"/>
    </source>
</evidence>
<comment type="caution">
    <text evidence="1">The sequence shown here is derived from an EMBL/GenBank/DDBJ whole genome shotgun (WGS) entry which is preliminary data.</text>
</comment>
<reference evidence="1 2" key="1">
    <citation type="submission" date="2020-10" db="EMBL/GenBank/DDBJ databases">
        <title>Sequencing the genomes of 1000 actinobacteria strains.</title>
        <authorList>
            <person name="Klenk H.-P."/>
        </authorList>
    </citation>
    <scope>NUCLEOTIDE SEQUENCE [LARGE SCALE GENOMIC DNA]</scope>
    <source>
        <strain evidence="1 2">DSM 43748</strain>
    </source>
</reference>
<dbReference type="RefSeq" id="WP_192775656.1">
    <property type="nucleotide sequence ID" value="NZ_BAAASY010000007.1"/>
</dbReference>
<gene>
    <name evidence="1" type="ORF">H4W81_003384</name>
</gene>